<dbReference type="OrthoDB" id="5621159at2"/>
<protein>
    <submittedName>
        <fullName evidence="4">von Willebrand factor type A domain-containing protein</fullName>
    </submittedName>
</protein>
<organism evidence="4 5">
    <name type="scientific">Murinocardiopsis flavida</name>
    <dbReference type="NCBI Taxonomy" id="645275"/>
    <lineage>
        <taxon>Bacteria</taxon>
        <taxon>Bacillati</taxon>
        <taxon>Actinomycetota</taxon>
        <taxon>Actinomycetes</taxon>
        <taxon>Streptosporangiales</taxon>
        <taxon>Nocardiopsidaceae</taxon>
        <taxon>Murinocardiopsis</taxon>
    </lineage>
</organism>
<proteinExistence type="predicted"/>
<dbReference type="RefSeq" id="WP_106583974.1">
    <property type="nucleotide sequence ID" value="NZ_PYGA01000011.1"/>
</dbReference>
<dbReference type="SUPFAM" id="SSF53850">
    <property type="entry name" value="Periplasmic binding protein-like II"/>
    <property type="match status" value="1"/>
</dbReference>
<evidence type="ECO:0000256" key="2">
    <source>
        <dbReference type="SAM" id="Phobius"/>
    </source>
</evidence>
<evidence type="ECO:0000313" key="4">
    <source>
        <dbReference type="EMBL" id="PSK96611.1"/>
    </source>
</evidence>
<comment type="caution">
    <text evidence="4">The sequence shown here is derived from an EMBL/GenBank/DDBJ whole genome shotgun (WGS) entry which is preliminary data.</text>
</comment>
<dbReference type="Pfam" id="PF13531">
    <property type="entry name" value="SBP_bac_11"/>
    <property type="match status" value="1"/>
</dbReference>
<dbReference type="SUPFAM" id="SSF53300">
    <property type="entry name" value="vWA-like"/>
    <property type="match status" value="1"/>
</dbReference>
<feature type="region of interest" description="Disordered" evidence="1">
    <location>
        <begin position="1"/>
        <end position="29"/>
    </location>
</feature>
<dbReference type="InterPro" id="IPR036465">
    <property type="entry name" value="vWFA_dom_sf"/>
</dbReference>
<feature type="compositionally biased region" description="Basic residues" evidence="1">
    <location>
        <begin position="20"/>
        <end position="29"/>
    </location>
</feature>
<reference evidence="4 5" key="1">
    <citation type="submission" date="2018-03" db="EMBL/GenBank/DDBJ databases">
        <title>Genomic Encyclopedia of Archaeal and Bacterial Type Strains, Phase II (KMG-II): from individual species to whole genera.</title>
        <authorList>
            <person name="Goeker M."/>
        </authorList>
    </citation>
    <scope>NUCLEOTIDE SEQUENCE [LARGE SCALE GENOMIC DNA]</scope>
    <source>
        <strain evidence="4 5">DSM 45312</strain>
    </source>
</reference>
<keyword evidence="5" id="KW-1185">Reference proteome</keyword>
<evidence type="ECO:0000259" key="3">
    <source>
        <dbReference type="PROSITE" id="PS50234"/>
    </source>
</evidence>
<keyword evidence="2" id="KW-0472">Membrane</keyword>
<dbReference type="InterPro" id="IPR002035">
    <property type="entry name" value="VWF_A"/>
</dbReference>
<keyword evidence="2" id="KW-1133">Transmembrane helix</keyword>
<keyword evidence="2" id="KW-0812">Transmembrane</keyword>
<dbReference type="EMBL" id="PYGA01000011">
    <property type="protein sequence ID" value="PSK96611.1"/>
    <property type="molecule type" value="Genomic_DNA"/>
</dbReference>
<gene>
    <name evidence="4" type="ORF">CLV63_111207</name>
</gene>
<accession>A0A2P8DHC3</accession>
<name>A0A2P8DHC3_9ACTN</name>
<feature type="transmembrane region" description="Helical" evidence="2">
    <location>
        <begin position="33"/>
        <end position="55"/>
    </location>
</feature>
<dbReference type="PROSITE" id="PS50234">
    <property type="entry name" value="VWFA"/>
    <property type="match status" value="1"/>
</dbReference>
<evidence type="ECO:0000256" key="1">
    <source>
        <dbReference type="SAM" id="MobiDB-lite"/>
    </source>
</evidence>
<dbReference type="Gene3D" id="3.40.50.410">
    <property type="entry name" value="von Willebrand factor, type A domain"/>
    <property type="match status" value="1"/>
</dbReference>
<dbReference type="AlphaFoldDB" id="A0A2P8DHC3"/>
<feature type="compositionally biased region" description="Polar residues" evidence="1">
    <location>
        <begin position="145"/>
        <end position="159"/>
    </location>
</feature>
<dbReference type="SMART" id="SM00327">
    <property type="entry name" value="VWA"/>
    <property type="match status" value="1"/>
</dbReference>
<feature type="region of interest" description="Disordered" evidence="1">
    <location>
        <begin position="145"/>
        <end position="189"/>
    </location>
</feature>
<feature type="domain" description="VWFA" evidence="3">
    <location>
        <begin position="383"/>
        <end position="580"/>
    </location>
</feature>
<dbReference type="Proteomes" id="UP000240542">
    <property type="component" value="Unassembled WGS sequence"/>
</dbReference>
<evidence type="ECO:0000313" key="5">
    <source>
        <dbReference type="Proteomes" id="UP000240542"/>
    </source>
</evidence>
<sequence length="595" mass="62240">MARHSGNRDHDRTASEPRRRAGRNRRRRGRGGAVAALSAAVAVVVAVAGVGFYVFGSSGTCGGRDIALKVAASPDIAPALSGVAARFNAEEHAVDDRCVTVEVRGVDSADVAYGITGAGPTMGDTDSQVWIPDSSLWTDIVSSDSGDATVTDTGTSLAQSPLVLATPQEEKKKEEDKGEGGADPSWKTLVPTSSAAAAYDVRVVDPVRSSSGIATLSLVSAALGDGSEPQLIAALQGLQKGSAASEEDAFDALEKGGGDSGMPALVLSEQAATRYNAEHDDAPAVVDYPNGGTYTLDYPYVLRTADPLESRAAEAFRAAATGKDAVKELTGEGFRDSEGAADTRALPADMGFQEAPPKGLPTPSEKAVRSLTETWNQLKLNTRMLTLVDISGSMAEPVAGTPYTRMQVTSKAAAEGLGLFPEQAEIGLWEFSVRINNDLDYRETVPIRALNDEVDGASQKDTLGAALTGAEPKPDGDTGLYDSILAAHREMSRTYKTDRVNTILVLTDGNNDDPGSISLKKLLATLEEEFAPSRPVAVISIAFGPDVDPEPLRKIAKATRGAAYSTDDPSEIGEIFLKSFALRIKGQGQGQGGGN</sequence>
<feature type="compositionally biased region" description="Basic and acidic residues" evidence="1">
    <location>
        <begin position="168"/>
        <end position="180"/>
    </location>
</feature>
<feature type="compositionally biased region" description="Basic and acidic residues" evidence="1">
    <location>
        <begin position="1"/>
        <end position="19"/>
    </location>
</feature>
<dbReference type="Pfam" id="PF00092">
    <property type="entry name" value="VWA"/>
    <property type="match status" value="1"/>
</dbReference>